<keyword evidence="7" id="KW-1185">Reference proteome</keyword>
<keyword evidence="4" id="KW-0949">S-adenosyl-L-methionine</keyword>
<dbReference type="EMBL" id="MU167272">
    <property type="protein sequence ID" value="KAG0145703.1"/>
    <property type="molecule type" value="Genomic_DNA"/>
</dbReference>
<accession>A0A9P6TCJ5</accession>
<gene>
    <name evidence="6" type="ORF">CROQUDRAFT_133599</name>
</gene>
<proteinExistence type="inferred from homology"/>
<dbReference type="SUPFAM" id="SSF53335">
    <property type="entry name" value="S-adenosyl-L-methionine-dependent methyltransferases"/>
    <property type="match status" value="1"/>
</dbReference>
<sequence>MDDYYFKTVNYSQSSLLSLSNQAFHGLKELVVNRTRGPLILLARTTIISLMEKISVGELRVLTKEAIYTFGKSSVREEGLLQTDTTNQVDLRSEIRVINDAFWIRMFILSDLGFAESYMVGDIEVSDLDSLFKMFILNRSNLSEMSMTTSSIFSAINTLMNSRFINSISNSISNISAHYDISNEMFEAFLSNDMTYSCAYFNDQLGGLNGDLEIEKKSSIELNPFEQDTLEQAQYAKLDLIIRKANLSTGDRVLEIGSGWGSLAIRAVQQTGCQVDSITLSVEQKIYAERRIRSLGLENSIRLHLLDYRNLPESFMGTFDRVISIEMIEAVGLEYLDTYFSIVERSLKPGRGIGVFQVITIPESRFERYRKEVDFIRKWIFPGGILPTVTFMADAIAKGSKNRLIIDSIQNIGPHYARTLREWQRRFEASFDITIVPNLITTYPNLAGQPKQIEIFRRKWLYYFSYCAAGFSLRVLGDHIFTLTREGNLSLT</sequence>
<evidence type="ECO:0000256" key="1">
    <source>
        <dbReference type="ARBA" id="ARBA00010815"/>
    </source>
</evidence>
<comment type="caution">
    <text evidence="6">The sequence shown here is derived from an EMBL/GenBank/DDBJ whole genome shotgun (WGS) entry which is preliminary data.</text>
</comment>
<evidence type="ECO:0000256" key="2">
    <source>
        <dbReference type="ARBA" id="ARBA00022603"/>
    </source>
</evidence>
<dbReference type="InterPro" id="IPR029063">
    <property type="entry name" value="SAM-dependent_MTases_sf"/>
</dbReference>
<protein>
    <recommendedName>
        <fullName evidence="8">Cyclopropane-fatty-acyl-phospholipid synthase</fullName>
    </recommendedName>
</protein>
<reference evidence="6" key="1">
    <citation type="submission" date="2013-11" db="EMBL/GenBank/DDBJ databases">
        <title>Genome sequence of the fusiform rust pathogen reveals effectors for host alternation and coevolution with pine.</title>
        <authorList>
            <consortium name="DOE Joint Genome Institute"/>
            <person name="Smith K."/>
            <person name="Pendleton A."/>
            <person name="Kubisiak T."/>
            <person name="Anderson C."/>
            <person name="Salamov A."/>
            <person name="Aerts A."/>
            <person name="Riley R."/>
            <person name="Clum A."/>
            <person name="Lindquist E."/>
            <person name="Ence D."/>
            <person name="Campbell M."/>
            <person name="Kronenberg Z."/>
            <person name="Feau N."/>
            <person name="Dhillon B."/>
            <person name="Hamelin R."/>
            <person name="Burleigh J."/>
            <person name="Smith J."/>
            <person name="Yandell M."/>
            <person name="Nelson C."/>
            <person name="Grigoriev I."/>
            <person name="Davis J."/>
        </authorList>
    </citation>
    <scope>NUCLEOTIDE SEQUENCE</scope>
    <source>
        <strain evidence="6">G11</strain>
    </source>
</reference>
<dbReference type="PANTHER" id="PTHR43667">
    <property type="entry name" value="CYCLOPROPANE-FATTY-ACYL-PHOSPHOLIPID SYNTHASE"/>
    <property type="match status" value="1"/>
</dbReference>
<evidence type="ECO:0000313" key="6">
    <source>
        <dbReference type="EMBL" id="KAG0145703.1"/>
    </source>
</evidence>
<evidence type="ECO:0000256" key="4">
    <source>
        <dbReference type="ARBA" id="ARBA00022691"/>
    </source>
</evidence>
<evidence type="ECO:0000313" key="7">
    <source>
        <dbReference type="Proteomes" id="UP000886653"/>
    </source>
</evidence>
<comment type="similarity">
    <text evidence="1">Belongs to the CFA/CMAS family.</text>
</comment>
<keyword evidence="2" id="KW-0489">Methyltransferase</keyword>
<dbReference type="AlphaFoldDB" id="A0A9P6TCJ5"/>
<dbReference type="InterPro" id="IPR050723">
    <property type="entry name" value="CFA/CMAS"/>
</dbReference>
<keyword evidence="3" id="KW-0808">Transferase</keyword>
<dbReference type="PANTHER" id="PTHR43667:SF2">
    <property type="entry name" value="FATTY ACID C-METHYL TRANSFERASE"/>
    <property type="match status" value="1"/>
</dbReference>
<dbReference type="InterPro" id="IPR003333">
    <property type="entry name" value="CMAS"/>
</dbReference>
<evidence type="ECO:0000256" key="3">
    <source>
        <dbReference type="ARBA" id="ARBA00022679"/>
    </source>
</evidence>
<dbReference type="GO" id="GO:0008168">
    <property type="term" value="F:methyltransferase activity"/>
    <property type="evidence" value="ECO:0007669"/>
    <property type="project" value="UniProtKB-KW"/>
</dbReference>
<dbReference type="Pfam" id="PF02353">
    <property type="entry name" value="CMAS"/>
    <property type="match status" value="1"/>
</dbReference>
<dbReference type="OrthoDB" id="8300214at2759"/>
<evidence type="ECO:0008006" key="8">
    <source>
        <dbReference type="Google" id="ProtNLM"/>
    </source>
</evidence>
<dbReference type="CDD" id="cd02440">
    <property type="entry name" value="AdoMet_MTases"/>
    <property type="match status" value="1"/>
</dbReference>
<dbReference type="PIRSF" id="PIRSF003085">
    <property type="entry name" value="CMAS"/>
    <property type="match status" value="1"/>
</dbReference>
<organism evidence="6 7">
    <name type="scientific">Cronartium quercuum f. sp. fusiforme G11</name>
    <dbReference type="NCBI Taxonomy" id="708437"/>
    <lineage>
        <taxon>Eukaryota</taxon>
        <taxon>Fungi</taxon>
        <taxon>Dikarya</taxon>
        <taxon>Basidiomycota</taxon>
        <taxon>Pucciniomycotina</taxon>
        <taxon>Pucciniomycetes</taxon>
        <taxon>Pucciniales</taxon>
        <taxon>Coleosporiaceae</taxon>
        <taxon>Cronartium</taxon>
    </lineage>
</organism>
<dbReference type="GO" id="GO:0032259">
    <property type="term" value="P:methylation"/>
    <property type="evidence" value="ECO:0007669"/>
    <property type="project" value="UniProtKB-KW"/>
</dbReference>
<keyword evidence="5" id="KW-0443">Lipid metabolism</keyword>
<name>A0A9P6TCJ5_9BASI</name>
<dbReference type="GO" id="GO:0008610">
    <property type="term" value="P:lipid biosynthetic process"/>
    <property type="evidence" value="ECO:0007669"/>
    <property type="project" value="InterPro"/>
</dbReference>
<dbReference type="Gene3D" id="3.40.50.150">
    <property type="entry name" value="Vaccinia Virus protein VP39"/>
    <property type="match status" value="1"/>
</dbReference>
<dbReference type="Proteomes" id="UP000886653">
    <property type="component" value="Unassembled WGS sequence"/>
</dbReference>
<evidence type="ECO:0000256" key="5">
    <source>
        <dbReference type="ARBA" id="ARBA00023098"/>
    </source>
</evidence>